<comment type="caution">
    <text evidence="5">The sequence shown here is derived from an EMBL/GenBank/DDBJ whole genome shotgun (WGS) entry which is preliminary data.</text>
</comment>
<keyword evidence="5" id="KW-0121">Carboxypeptidase</keyword>
<keyword evidence="2" id="KW-0378">Hydrolase</keyword>
<dbReference type="InterPro" id="IPR011650">
    <property type="entry name" value="Peptidase_M20_dimer"/>
</dbReference>
<protein>
    <submittedName>
        <fullName evidence="5">Carboxypeptidase</fullName>
    </submittedName>
</protein>
<name>A0A2A2GDZ4_9BACT</name>
<evidence type="ECO:0000313" key="6">
    <source>
        <dbReference type="Proteomes" id="UP000218831"/>
    </source>
</evidence>
<reference evidence="5 6" key="1">
    <citation type="submission" date="2017-08" db="EMBL/GenBank/DDBJ databases">
        <title>Aliifodinibius alkalisoli sp. nov., isolated from saline alkaline soil.</title>
        <authorList>
            <person name="Liu D."/>
            <person name="Zhang G."/>
        </authorList>
    </citation>
    <scope>NUCLEOTIDE SEQUENCE [LARGE SCALE GENOMIC DNA]</scope>
    <source>
        <strain evidence="5 6">WN023</strain>
    </source>
</reference>
<evidence type="ECO:0000256" key="3">
    <source>
        <dbReference type="PIRSR" id="PIRSR037238-1"/>
    </source>
</evidence>
<dbReference type="AlphaFoldDB" id="A0A2A2GDZ4"/>
<dbReference type="GO" id="GO:0046872">
    <property type="term" value="F:metal ion binding"/>
    <property type="evidence" value="ECO:0007669"/>
    <property type="project" value="UniProtKB-KW"/>
</dbReference>
<organism evidence="5 6">
    <name type="scientific">Fodinibius salipaludis</name>
    <dbReference type="NCBI Taxonomy" id="2032627"/>
    <lineage>
        <taxon>Bacteria</taxon>
        <taxon>Pseudomonadati</taxon>
        <taxon>Balneolota</taxon>
        <taxon>Balneolia</taxon>
        <taxon>Balneolales</taxon>
        <taxon>Balneolaceae</taxon>
        <taxon>Fodinibius</taxon>
    </lineage>
</organism>
<keyword evidence="1" id="KW-0479">Metal-binding</keyword>
<sequence>MTMTDRARLIREYIGEHKADFLSLLQSLVEIETPSDQPETFSTLWNILSEQFENLEFTAKHFEGAKTAGQLLCKPNDFAPSKPTQLILGHCDTVWDIGTLDEMPFNIENDFVSGPGVYDMKAGLAMMIFGIQTIHSLGKNLNVQPIFLINSDEEIGSNESKERIIEHAKLAERTFVLEPSLDKDGKIKTSRKGVGDFEVTISGKPSHAGLAPEEGVSAILGLSHIVQQLFKLNDPANGVTVNVGTIEGGERSNVVAAKSKAVVDVRVPTQEDGKRIKEQLYNLQPEIDGIQLEVTGDINRPPLEKREPNKKLWNLTKKLGGELDLELQEGMSGGASDGNFTNLHSPTIDGLGAVGEGAHAYHEKIFLDQTLDRLALFILLLLEPPLFD</sequence>
<dbReference type="SUPFAM" id="SSF55031">
    <property type="entry name" value="Bacterial exopeptidase dimerisation domain"/>
    <property type="match status" value="1"/>
</dbReference>
<proteinExistence type="predicted"/>
<evidence type="ECO:0000256" key="1">
    <source>
        <dbReference type="ARBA" id="ARBA00022723"/>
    </source>
</evidence>
<dbReference type="Gene3D" id="3.30.70.360">
    <property type="match status" value="1"/>
</dbReference>
<dbReference type="CDD" id="cd03885">
    <property type="entry name" value="M20_CPDG2"/>
    <property type="match status" value="1"/>
</dbReference>
<dbReference type="Gene3D" id="3.40.630.10">
    <property type="entry name" value="Zn peptidases"/>
    <property type="match status" value="1"/>
</dbReference>
<feature type="active site" description="Proton acceptor" evidence="3">
    <location>
        <position position="153"/>
    </location>
</feature>
<dbReference type="OrthoDB" id="9783294at2"/>
<dbReference type="PANTHER" id="PTHR43808:SF9">
    <property type="entry name" value="BLL0789 PROTEIN"/>
    <property type="match status" value="1"/>
</dbReference>
<dbReference type="InterPro" id="IPR050072">
    <property type="entry name" value="Peptidase_M20A"/>
</dbReference>
<evidence type="ECO:0000259" key="4">
    <source>
        <dbReference type="Pfam" id="PF07687"/>
    </source>
</evidence>
<dbReference type="GO" id="GO:0004180">
    <property type="term" value="F:carboxypeptidase activity"/>
    <property type="evidence" value="ECO:0007669"/>
    <property type="project" value="UniProtKB-KW"/>
</dbReference>
<dbReference type="PANTHER" id="PTHR43808">
    <property type="entry name" value="ACETYLORNITHINE DEACETYLASE"/>
    <property type="match status" value="1"/>
</dbReference>
<dbReference type="InterPro" id="IPR036264">
    <property type="entry name" value="Bact_exopeptidase_dim_dom"/>
</dbReference>
<feature type="domain" description="Peptidase M20 dimerisation" evidence="4">
    <location>
        <begin position="190"/>
        <end position="280"/>
    </location>
</feature>
<dbReference type="Pfam" id="PF01546">
    <property type="entry name" value="Peptidase_M20"/>
    <property type="match status" value="1"/>
</dbReference>
<dbReference type="Pfam" id="PF07687">
    <property type="entry name" value="M20_dimer"/>
    <property type="match status" value="1"/>
</dbReference>
<dbReference type="SUPFAM" id="SSF53187">
    <property type="entry name" value="Zn-dependent exopeptidases"/>
    <property type="match status" value="1"/>
</dbReference>
<evidence type="ECO:0000256" key="2">
    <source>
        <dbReference type="ARBA" id="ARBA00022801"/>
    </source>
</evidence>
<feature type="active site" evidence="3">
    <location>
        <position position="92"/>
    </location>
</feature>
<accession>A0A2A2GDZ4</accession>
<dbReference type="InterPro" id="IPR002933">
    <property type="entry name" value="Peptidase_M20"/>
</dbReference>
<dbReference type="PIRSF" id="PIRSF037238">
    <property type="entry name" value="Carboxypeptidase_G2"/>
    <property type="match status" value="1"/>
</dbReference>
<gene>
    <name evidence="5" type="ORF">CK503_02640</name>
</gene>
<evidence type="ECO:0000313" key="5">
    <source>
        <dbReference type="EMBL" id="PAU95117.1"/>
    </source>
</evidence>
<dbReference type="InterPro" id="IPR017150">
    <property type="entry name" value="Pept_M20_glutamate_carboxypep"/>
</dbReference>
<dbReference type="EMBL" id="NSKE01000002">
    <property type="protein sequence ID" value="PAU95117.1"/>
    <property type="molecule type" value="Genomic_DNA"/>
</dbReference>
<dbReference type="Proteomes" id="UP000218831">
    <property type="component" value="Unassembled WGS sequence"/>
</dbReference>
<keyword evidence="5" id="KW-0645">Protease</keyword>
<keyword evidence="6" id="KW-1185">Reference proteome</keyword>